<sequence length="257" mass="29566">MKKYLISLEKDVQRRKLFFSQPDTSDFEVFNAINTMELSQAELEKNFDFAAFKKAYRRDVTKGEIGCTLSHLNVYKKVTEDETIEEEDYVLICEDDALFAEKFNENLTALLRQNLTADIILAGQSKIPSFDDKELAVNYPTTFKCLQKSVGGTPYRYAYPYQNYFAGTVAYLIKKSACRRFGQEVERLHLAHWLADDFILFGKSFGLDILVVRPLMAIENPNLTSNLEALRGSLNNNMVKKLIKFPLKKLLAIKRNL</sequence>
<dbReference type="InterPro" id="IPR002654">
    <property type="entry name" value="Glyco_trans_25"/>
</dbReference>
<name>A6VNZ6_ACTSZ</name>
<dbReference type="CAZy" id="GT25">
    <property type="family name" value="Glycosyltransferase Family 25"/>
</dbReference>
<dbReference type="eggNOG" id="COG3306">
    <property type="taxonomic scope" value="Bacteria"/>
</dbReference>
<dbReference type="Pfam" id="PF01755">
    <property type="entry name" value="Glyco_transf_25"/>
    <property type="match status" value="1"/>
</dbReference>
<dbReference type="KEGG" id="asu:Asuc_1333"/>
<dbReference type="HOGENOM" id="CLU_071269_5_1_6"/>
<dbReference type="CDD" id="cd06532">
    <property type="entry name" value="Glyco_transf_25"/>
    <property type="match status" value="1"/>
</dbReference>
<proteinExistence type="predicted"/>
<evidence type="ECO:0000313" key="2">
    <source>
        <dbReference type="EMBL" id="ABR74693.1"/>
    </source>
</evidence>
<dbReference type="GO" id="GO:0016740">
    <property type="term" value="F:transferase activity"/>
    <property type="evidence" value="ECO:0007669"/>
    <property type="project" value="UniProtKB-KW"/>
</dbReference>
<accession>A6VNZ6</accession>
<dbReference type="RefSeq" id="WP_012073070.1">
    <property type="nucleotide sequence ID" value="NC_009655.1"/>
</dbReference>
<evidence type="ECO:0000259" key="1">
    <source>
        <dbReference type="Pfam" id="PF01755"/>
    </source>
</evidence>
<dbReference type="AlphaFoldDB" id="A6VNZ6"/>
<protein>
    <submittedName>
        <fullName evidence="2">Glycosyl transferase family 25</fullName>
    </submittedName>
</protein>
<dbReference type="OrthoDB" id="9816113at2"/>
<keyword evidence="3" id="KW-1185">Reference proteome</keyword>
<dbReference type="STRING" id="339671.Asuc_1333"/>
<keyword evidence="2" id="KW-0808">Transferase</keyword>
<gene>
    <name evidence="2" type="ordered locus">Asuc_1333</name>
</gene>
<organism evidence="2 3">
    <name type="scientific">Actinobacillus succinogenes (strain ATCC 55618 / DSM 22257 / CCUG 43843 / 130Z)</name>
    <dbReference type="NCBI Taxonomy" id="339671"/>
    <lineage>
        <taxon>Bacteria</taxon>
        <taxon>Pseudomonadati</taxon>
        <taxon>Pseudomonadota</taxon>
        <taxon>Gammaproteobacteria</taxon>
        <taxon>Pasteurellales</taxon>
        <taxon>Pasteurellaceae</taxon>
        <taxon>Actinobacillus</taxon>
    </lineage>
</organism>
<dbReference type="Proteomes" id="UP000001114">
    <property type="component" value="Chromosome"/>
</dbReference>
<feature type="domain" description="Glycosyl transferase family 25" evidence="1">
    <location>
        <begin position="2"/>
        <end position="189"/>
    </location>
</feature>
<dbReference type="EMBL" id="CP000746">
    <property type="protein sequence ID" value="ABR74693.1"/>
    <property type="molecule type" value="Genomic_DNA"/>
</dbReference>
<reference evidence="3" key="1">
    <citation type="journal article" date="2010" name="BMC Genomics">
        <title>A genomic perspective on the potential of Actinobacillus succinogenes for industrial succinate production.</title>
        <authorList>
            <person name="McKinlay J.B."/>
            <person name="Laivenieks M."/>
            <person name="Schindler B.D."/>
            <person name="McKinlay A.A."/>
            <person name="Siddaramappa S."/>
            <person name="Challacombe J.F."/>
            <person name="Lowry S.R."/>
            <person name="Clum A."/>
            <person name="Lapidus A.L."/>
            <person name="Burkhart K.B."/>
            <person name="Harkins V."/>
            <person name="Vieille C."/>
        </authorList>
    </citation>
    <scope>NUCLEOTIDE SEQUENCE [LARGE SCALE GENOMIC DNA]</scope>
    <source>
        <strain evidence="3">ATCC 55618 / DSM 22257 / CCUG 43843 / 130Z</strain>
    </source>
</reference>
<evidence type="ECO:0000313" key="3">
    <source>
        <dbReference type="Proteomes" id="UP000001114"/>
    </source>
</evidence>